<evidence type="ECO:0000256" key="5">
    <source>
        <dbReference type="SAM" id="Coils"/>
    </source>
</evidence>
<dbReference type="SUPFAM" id="SSF55874">
    <property type="entry name" value="ATPase domain of HSP90 chaperone/DNA topoisomerase II/histidine kinase"/>
    <property type="match status" value="1"/>
</dbReference>
<dbReference type="SMART" id="SM00220">
    <property type="entry name" value="S_TKc"/>
    <property type="match status" value="1"/>
</dbReference>
<evidence type="ECO:0000313" key="9">
    <source>
        <dbReference type="Proteomes" id="UP000218785"/>
    </source>
</evidence>
<dbReference type="PRINTS" id="PR00344">
    <property type="entry name" value="BCTRLSENSOR"/>
</dbReference>
<dbReference type="InterPro" id="IPR041664">
    <property type="entry name" value="AAA_16"/>
</dbReference>
<dbReference type="SUPFAM" id="SSF55781">
    <property type="entry name" value="GAF domain-like"/>
    <property type="match status" value="1"/>
</dbReference>
<dbReference type="InterPro" id="IPR027417">
    <property type="entry name" value="P-loop_NTPase"/>
</dbReference>
<evidence type="ECO:0000256" key="4">
    <source>
        <dbReference type="ARBA" id="ARBA00023012"/>
    </source>
</evidence>
<dbReference type="InterPro" id="IPR053159">
    <property type="entry name" value="Hybrid_Histidine_Kinase"/>
</dbReference>
<dbReference type="EMBL" id="AP018248">
    <property type="protein sequence ID" value="BAZ01199.1"/>
    <property type="molecule type" value="Genomic_DNA"/>
</dbReference>
<dbReference type="EC" id="2.7.13.3" evidence="2"/>
<keyword evidence="3 8" id="KW-0808">Transferase</keyword>
<feature type="domain" description="Protein kinase" evidence="6">
    <location>
        <begin position="10"/>
        <end position="271"/>
    </location>
</feature>
<dbReference type="InterPro" id="IPR003018">
    <property type="entry name" value="GAF"/>
</dbReference>
<dbReference type="Gene3D" id="3.30.450.40">
    <property type="match status" value="1"/>
</dbReference>
<dbReference type="SUPFAM" id="SSF47384">
    <property type="entry name" value="Homodimeric domain of signal transducing histidine kinase"/>
    <property type="match status" value="1"/>
</dbReference>
<dbReference type="Gene3D" id="3.30.565.10">
    <property type="entry name" value="Histidine kinase-like ATPase, C-terminal domain"/>
    <property type="match status" value="1"/>
</dbReference>
<evidence type="ECO:0000259" key="7">
    <source>
        <dbReference type="PROSITE" id="PS50109"/>
    </source>
</evidence>
<dbReference type="PROSITE" id="PS50011">
    <property type="entry name" value="PROTEIN_KINASE_DOM"/>
    <property type="match status" value="1"/>
</dbReference>
<feature type="domain" description="Histidine kinase" evidence="7">
    <location>
        <begin position="1540"/>
        <end position="1796"/>
    </location>
</feature>
<dbReference type="Pfam" id="PF01590">
    <property type="entry name" value="GAF"/>
    <property type="match status" value="1"/>
</dbReference>
<protein>
    <recommendedName>
        <fullName evidence="2">histidine kinase</fullName>
        <ecNumber evidence="2">2.7.13.3</ecNumber>
    </recommendedName>
</protein>
<dbReference type="InterPro" id="IPR029016">
    <property type="entry name" value="GAF-like_dom_sf"/>
</dbReference>
<dbReference type="InterPro" id="IPR003594">
    <property type="entry name" value="HATPase_dom"/>
</dbReference>
<proteinExistence type="predicted"/>
<dbReference type="PROSITE" id="PS00108">
    <property type="entry name" value="PROTEIN_KINASE_ST"/>
    <property type="match status" value="1"/>
</dbReference>
<dbReference type="GO" id="GO:0000155">
    <property type="term" value="F:phosphorelay sensor kinase activity"/>
    <property type="evidence" value="ECO:0007669"/>
    <property type="project" value="InterPro"/>
</dbReference>
<dbReference type="Pfam" id="PF13191">
    <property type="entry name" value="AAA_16"/>
    <property type="match status" value="1"/>
</dbReference>
<dbReference type="InterPro" id="IPR000719">
    <property type="entry name" value="Prot_kinase_dom"/>
</dbReference>
<evidence type="ECO:0000256" key="2">
    <source>
        <dbReference type="ARBA" id="ARBA00012438"/>
    </source>
</evidence>
<dbReference type="SUPFAM" id="SSF56112">
    <property type="entry name" value="Protein kinase-like (PK-like)"/>
    <property type="match status" value="1"/>
</dbReference>
<dbReference type="InterPro" id="IPR004358">
    <property type="entry name" value="Sig_transdc_His_kin-like_C"/>
</dbReference>
<dbReference type="Pfam" id="PF00069">
    <property type="entry name" value="Pkinase"/>
    <property type="match status" value="1"/>
</dbReference>
<evidence type="ECO:0000313" key="8">
    <source>
        <dbReference type="EMBL" id="BAZ01199.1"/>
    </source>
</evidence>
<dbReference type="PANTHER" id="PTHR43642:SF1">
    <property type="entry name" value="HYBRID SIGNAL TRANSDUCTION HISTIDINE KINASE G"/>
    <property type="match status" value="1"/>
</dbReference>
<keyword evidence="3 8" id="KW-0418">Kinase</keyword>
<evidence type="ECO:0000256" key="1">
    <source>
        <dbReference type="ARBA" id="ARBA00000085"/>
    </source>
</evidence>
<dbReference type="InterPro" id="IPR008271">
    <property type="entry name" value="Ser/Thr_kinase_AS"/>
</dbReference>
<dbReference type="Proteomes" id="UP000218785">
    <property type="component" value="Chromosome"/>
</dbReference>
<sequence length="1796" mass="201263">MSPLFGILGYEITEVVHEGIDTILYKGTSQKNQQPVILKVLKADNPSLEEIFRLKQEYKIRENLNLEGVVKVDSIENYEHRLVLVCEDFGGISLKQWLSTEKPSLLCFLNIAVALARTLDSLHQQHIVHKDIKPANIIINPQSQQVKLTDFGIASRLDKETPQITNPNHMEGTLAYMSPEQTGRMNRSVDYRSDFYSLGVTFYEILTAQLPFQSNDPLELIHYHIAKQATPIQQLNSEVPQALAAIVAKLMAKNAEDRYQTAAGLLADLELCLEQLKTQGIISNFIPGERDRTANLLIPQKLYGRETEVSMLLSAFERVAASQSPIELVLVSGYSGIGKSSLVNEVHKPIVRQRGYFIRGKFDQFQRNIPYASLIQALQSLIQQLLTETNAQLELWKQKLLSALNNNGQVIIDVIPEVERIIGKQPLVPQLGLKEAQNRFNQVFQAFIQVFTQKEHPLVIFLDDLQWADSASLDFIQVLMTNSDAQYLLLIGAYRDNEVTASHPLNKTLEEISQAGTIINNIVLYPLGLNHVQQILSDTLNDGKNNLALVELLFNKTQGNPFFFTQLLKTLHHDQLLKFDFTQNCWQWDLQQIQATGIADKSVVELLAGNIAKLPAATQNTLKLAACIGARFSLNILATVSEQRSLLVAAALEPALQAGLILPLSNEYSIPLLFADEELEMMGFDNSQITYRFLHDRVQQAAYSLILESQKQATHFKIGQLLLQSKSKAEIESQIFDIVNQFNYAIELFTTQSQKDELAQLNLTAGHKAKAAAAHEPAVIYLRIARGLLAEDCWQSQYNLALDTYVEGAEAEYLITNFDIAKNLSDIVIQQAANLLDLVKVYELIIDMNIAQSQQFQGVKVGIQAVEMLGIALVKYTGDRHSLPQLPMLSDLATFPEMTDPCHLASIRILSKISAAAYQSAPDIYPQIVLTMVNLCLEHGHSPLASYVYGAYSAFLQSIIGDPAAAYHSGQIAFSLLAQYPAKELEVKVYMVVSTYALPGKEHIKSTFNPLIKGIHSGLEVGNIAHAGLTVIAYCTQLFLSGENLELVNQRQKEYIELLRKLKQQPYMRYAKIWGQLVVNLQGAVEKPYYLNGEIFTEENIVPWFEQPKYYQGLFAAYIAKVMILYIFAEYEQAINYSEKAAPYQRATLGIMLASVYYFYYSLALLANYKNIEVEQQQQILAQVEINQQKLKHWAEYAPCNFQHKYDLVAAEIARVQGQVLAAMNLYDIAITGAAENNYIQEESLANERAALFYLELGKTKIAKTFMTEAYYGYIQWGAIAKVTDLEKRYADLIPRTQARAKNHQGIIDDCLTSITTHQNIVRTTNNLHSTNNILDWATVMKAAEAISSEIILDHLLKKLLHILLENVASQKGCLILEQEGQLLIKAIDKEQKDSVIITQSTPVESSDDVPISLINYVARTQQALILGNASQASIASADPYILQHQPQSVLCTPILYQGKLIGIIYLENNLTTDAFTSDRLEILKLLSTQAAIAIENASLYAREQEKSQQLQQSLEKLQRTQAQLVQTEKISSLGQLVAGVAHEVNNPVGFISGSLSYAEQYIADLITHLNLYQQHYPNPPSVIQEHGTNIEIDYLLKDLPKMIGSMQLGSDRIKDIMQSLRNYSRNDHGQRKLSDIHKGIDTTLMILQHRLKAKANRPAIQVVKNYSDLPKVPCYQGQLNQVFMNLLANAIDALEEANEGKNYQDLEQQPNMIHIQTTVEDECAVIRIVDNGLGMSQEVQQLLFNPFFTTKPEGKGTGLGLSISQQIITEKHGGTLECNSSPSQGTEFVIHLPLN</sequence>
<dbReference type="Pfam" id="PF02518">
    <property type="entry name" value="HATPase_c"/>
    <property type="match status" value="1"/>
</dbReference>
<dbReference type="InterPro" id="IPR036097">
    <property type="entry name" value="HisK_dim/P_sf"/>
</dbReference>
<evidence type="ECO:0000256" key="3">
    <source>
        <dbReference type="ARBA" id="ARBA00022777"/>
    </source>
</evidence>
<name>A0A1Z4N642_9CYAN</name>
<dbReference type="InterPro" id="IPR036890">
    <property type="entry name" value="HATPase_C_sf"/>
</dbReference>
<keyword evidence="4" id="KW-0902">Two-component regulatory system</keyword>
<gene>
    <name evidence="8" type="ORF">NIES37_51980</name>
</gene>
<organism evidence="8 9">
    <name type="scientific">Tolypothrix tenuis PCC 7101</name>
    <dbReference type="NCBI Taxonomy" id="231146"/>
    <lineage>
        <taxon>Bacteria</taxon>
        <taxon>Bacillati</taxon>
        <taxon>Cyanobacteriota</taxon>
        <taxon>Cyanophyceae</taxon>
        <taxon>Nostocales</taxon>
        <taxon>Tolypothrichaceae</taxon>
        <taxon>Tolypothrix</taxon>
    </lineage>
</organism>
<dbReference type="PANTHER" id="PTHR43642">
    <property type="entry name" value="HYBRID SIGNAL TRANSDUCTION HISTIDINE KINASE G"/>
    <property type="match status" value="1"/>
</dbReference>
<dbReference type="Gene3D" id="3.40.50.300">
    <property type="entry name" value="P-loop containing nucleotide triphosphate hydrolases"/>
    <property type="match status" value="1"/>
</dbReference>
<dbReference type="InterPro" id="IPR011009">
    <property type="entry name" value="Kinase-like_dom_sf"/>
</dbReference>
<keyword evidence="9" id="KW-1185">Reference proteome</keyword>
<keyword evidence="5" id="KW-0175">Coiled coil</keyword>
<dbReference type="SUPFAM" id="SSF52540">
    <property type="entry name" value="P-loop containing nucleoside triphosphate hydrolases"/>
    <property type="match status" value="1"/>
</dbReference>
<dbReference type="SMART" id="SM00065">
    <property type="entry name" value="GAF"/>
    <property type="match status" value="1"/>
</dbReference>
<dbReference type="GO" id="GO:0005524">
    <property type="term" value="F:ATP binding"/>
    <property type="evidence" value="ECO:0007669"/>
    <property type="project" value="InterPro"/>
</dbReference>
<dbReference type="SMART" id="SM00387">
    <property type="entry name" value="HATPase_c"/>
    <property type="match status" value="1"/>
</dbReference>
<dbReference type="RefSeq" id="WP_321206705.1">
    <property type="nucleotide sequence ID" value="NZ_CAWNJS010000001.1"/>
</dbReference>
<dbReference type="Gene3D" id="1.10.510.10">
    <property type="entry name" value="Transferase(Phosphotransferase) domain 1"/>
    <property type="match status" value="1"/>
</dbReference>
<dbReference type="KEGG" id="ttq:NIES37_51980"/>
<dbReference type="Gene3D" id="1.10.287.130">
    <property type="match status" value="1"/>
</dbReference>
<reference evidence="8 9" key="1">
    <citation type="submission" date="2017-06" db="EMBL/GenBank/DDBJ databases">
        <title>Genome sequencing of cyanobaciteial culture collection at National Institute for Environmental Studies (NIES).</title>
        <authorList>
            <person name="Hirose Y."/>
            <person name="Shimura Y."/>
            <person name="Fujisawa T."/>
            <person name="Nakamura Y."/>
            <person name="Kawachi M."/>
        </authorList>
    </citation>
    <scope>NUCLEOTIDE SEQUENCE [LARGE SCALE GENOMIC DNA]</scope>
    <source>
        <strain evidence="8 9">NIES-37</strain>
    </source>
</reference>
<evidence type="ECO:0000259" key="6">
    <source>
        <dbReference type="PROSITE" id="PS50011"/>
    </source>
</evidence>
<accession>A0A1Z4N642</accession>
<dbReference type="InterPro" id="IPR005467">
    <property type="entry name" value="His_kinase_dom"/>
</dbReference>
<dbReference type="PROSITE" id="PS50109">
    <property type="entry name" value="HIS_KIN"/>
    <property type="match status" value="1"/>
</dbReference>
<comment type="catalytic activity">
    <reaction evidence="1">
        <text>ATP + protein L-histidine = ADP + protein N-phospho-L-histidine.</text>
        <dbReference type="EC" id="2.7.13.3"/>
    </reaction>
</comment>
<dbReference type="CDD" id="cd14014">
    <property type="entry name" value="STKc_PknB_like"/>
    <property type="match status" value="1"/>
</dbReference>
<feature type="coiled-coil region" evidence="5">
    <location>
        <begin position="1501"/>
        <end position="1531"/>
    </location>
</feature>